<feature type="transmembrane region" description="Helical" evidence="1">
    <location>
        <begin position="17"/>
        <end position="35"/>
    </location>
</feature>
<evidence type="ECO:0000313" key="3">
    <source>
        <dbReference type="Proteomes" id="UP001243212"/>
    </source>
</evidence>
<feature type="transmembrane region" description="Helical" evidence="1">
    <location>
        <begin position="240"/>
        <end position="259"/>
    </location>
</feature>
<name>A0ABT9NGE9_9ACTO</name>
<evidence type="ECO:0000313" key="2">
    <source>
        <dbReference type="EMBL" id="MDP9806479.1"/>
    </source>
</evidence>
<sequence length="366" mass="39597">MSVVPITWLARDRMGQAGTFVAVAYALSWGLAHAVAVQFHEIAFAVPLLAYGLVFYVTDRVWPAIIAVGALVFVKEDLGLTVAAFGAVGLWDAWQKGRGRGPWIAAGLWGIAWFVLSIFVILPAFNTAGQWDYTNRVEDVSLGSQLLNFVTPTEKWITVGLLIALGGVIALRSQLMFLVVPTLAWRFIGNVEYYWGWTWHYSAVLMPIVAVAAVDGFARWKADRADSAESDDPVNYQSTTGRLALAAGVVALASALAMVGSGPLKHVWHGYYVWDPQGSHAALEELADLEAGADAAVASDVTHLAYLAPHYETYWTGSMGTVVPDAWIVELDEPADTKVAYAEARWGGAWEAQTFGHVALLTNADG</sequence>
<comment type="caution">
    <text evidence="2">The sequence shown here is derived from an EMBL/GenBank/DDBJ whole genome shotgun (WGS) entry which is preliminary data.</text>
</comment>
<organism evidence="2 3">
    <name type="scientific">Trueperella bonasi</name>
    <dbReference type="NCBI Taxonomy" id="312286"/>
    <lineage>
        <taxon>Bacteria</taxon>
        <taxon>Bacillati</taxon>
        <taxon>Actinomycetota</taxon>
        <taxon>Actinomycetes</taxon>
        <taxon>Actinomycetales</taxon>
        <taxon>Actinomycetaceae</taxon>
        <taxon>Trueperella</taxon>
    </lineage>
</organism>
<keyword evidence="1" id="KW-1133">Transmembrane helix</keyword>
<protein>
    <submittedName>
        <fullName evidence="2">Membrane protein</fullName>
    </submittedName>
</protein>
<feature type="transmembrane region" description="Helical" evidence="1">
    <location>
        <begin position="103"/>
        <end position="125"/>
    </location>
</feature>
<dbReference type="Pfam" id="PF09852">
    <property type="entry name" value="DUF2079"/>
    <property type="match status" value="1"/>
</dbReference>
<dbReference type="Proteomes" id="UP001243212">
    <property type="component" value="Unassembled WGS sequence"/>
</dbReference>
<feature type="transmembrane region" description="Helical" evidence="1">
    <location>
        <begin position="156"/>
        <end position="180"/>
    </location>
</feature>
<keyword evidence="1" id="KW-0472">Membrane</keyword>
<reference evidence="2 3" key="1">
    <citation type="submission" date="2023-07" db="EMBL/GenBank/DDBJ databases">
        <title>Sequencing the genomes of 1000 actinobacteria strains.</title>
        <authorList>
            <person name="Klenk H.-P."/>
        </authorList>
    </citation>
    <scope>NUCLEOTIDE SEQUENCE [LARGE SCALE GENOMIC DNA]</scope>
    <source>
        <strain evidence="2 3">DSM 17163</strain>
    </source>
</reference>
<proteinExistence type="predicted"/>
<dbReference type="EMBL" id="JAUSQX010000001">
    <property type="protein sequence ID" value="MDP9806479.1"/>
    <property type="molecule type" value="Genomic_DNA"/>
</dbReference>
<evidence type="ECO:0000256" key="1">
    <source>
        <dbReference type="SAM" id="Phobius"/>
    </source>
</evidence>
<feature type="transmembrane region" description="Helical" evidence="1">
    <location>
        <begin position="64"/>
        <end position="91"/>
    </location>
</feature>
<feature type="transmembrane region" description="Helical" evidence="1">
    <location>
        <begin position="201"/>
        <end position="220"/>
    </location>
</feature>
<keyword evidence="3" id="KW-1185">Reference proteome</keyword>
<accession>A0ABT9NGE9</accession>
<gene>
    <name evidence="2" type="ORF">J2S70_001061</name>
</gene>
<feature type="transmembrane region" description="Helical" evidence="1">
    <location>
        <begin position="42"/>
        <end position="58"/>
    </location>
</feature>
<keyword evidence="1" id="KW-0812">Transmembrane</keyword>
<dbReference type="InterPro" id="IPR018650">
    <property type="entry name" value="STSV1_Orf64"/>
</dbReference>